<dbReference type="PANTHER" id="PTHR34039">
    <property type="entry name" value="UPF0102 PROTEIN YRAN"/>
    <property type="match status" value="1"/>
</dbReference>
<dbReference type="NCBIfam" id="NF009150">
    <property type="entry name" value="PRK12497.1-3"/>
    <property type="match status" value="1"/>
</dbReference>
<evidence type="ECO:0000313" key="3">
    <source>
        <dbReference type="EMBL" id="HHS62379.1"/>
    </source>
</evidence>
<dbReference type="Pfam" id="PF02021">
    <property type="entry name" value="UPF0102"/>
    <property type="match status" value="1"/>
</dbReference>
<reference evidence="3" key="1">
    <citation type="journal article" date="2020" name="mSystems">
        <title>Genome- and Community-Level Interaction Insights into Carbon Utilization and Element Cycling Functions of Hydrothermarchaeota in Hydrothermal Sediment.</title>
        <authorList>
            <person name="Zhou Z."/>
            <person name="Liu Y."/>
            <person name="Xu W."/>
            <person name="Pan J."/>
            <person name="Luo Z.H."/>
            <person name="Li M."/>
        </authorList>
    </citation>
    <scope>NUCLEOTIDE SEQUENCE [LARGE SCALE GENOMIC DNA]</scope>
    <source>
        <strain evidence="3">SpSt-783</strain>
    </source>
</reference>
<dbReference type="CDD" id="cd20736">
    <property type="entry name" value="PoNe_Nuclease"/>
    <property type="match status" value="1"/>
</dbReference>
<comment type="similarity">
    <text evidence="1 2">Belongs to the UPF0102 family.</text>
</comment>
<dbReference type="InterPro" id="IPR011856">
    <property type="entry name" value="tRNA_endonuc-like_dom_sf"/>
</dbReference>
<dbReference type="SUPFAM" id="SSF52980">
    <property type="entry name" value="Restriction endonuclease-like"/>
    <property type="match status" value="1"/>
</dbReference>
<name>A0A7C6AFJ0_UNCW3</name>
<dbReference type="InterPro" id="IPR003509">
    <property type="entry name" value="UPF0102_YraN-like"/>
</dbReference>
<accession>A0A7C6AFJ0</accession>
<dbReference type="GO" id="GO:0003676">
    <property type="term" value="F:nucleic acid binding"/>
    <property type="evidence" value="ECO:0007669"/>
    <property type="project" value="InterPro"/>
</dbReference>
<comment type="caution">
    <text evidence="3">The sequence shown here is derived from an EMBL/GenBank/DDBJ whole genome shotgun (WGS) entry which is preliminary data.</text>
</comment>
<dbReference type="PANTHER" id="PTHR34039:SF1">
    <property type="entry name" value="UPF0102 PROTEIN YRAN"/>
    <property type="match status" value="1"/>
</dbReference>
<evidence type="ECO:0000256" key="1">
    <source>
        <dbReference type="ARBA" id="ARBA00006738"/>
    </source>
</evidence>
<dbReference type="EMBL" id="DTHJ01000047">
    <property type="protein sequence ID" value="HHS62379.1"/>
    <property type="molecule type" value="Genomic_DNA"/>
</dbReference>
<proteinExistence type="inferred from homology"/>
<dbReference type="HAMAP" id="MF_00048">
    <property type="entry name" value="UPF0102"/>
    <property type="match status" value="1"/>
</dbReference>
<protein>
    <recommendedName>
        <fullName evidence="2">UPF0102 protein ENV70_02015</fullName>
    </recommendedName>
</protein>
<dbReference type="Gene3D" id="3.40.1350.10">
    <property type="match status" value="1"/>
</dbReference>
<dbReference type="AlphaFoldDB" id="A0A7C6AFJ0"/>
<evidence type="ECO:0000256" key="2">
    <source>
        <dbReference type="HAMAP-Rule" id="MF_00048"/>
    </source>
</evidence>
<dbReference type="NCBIfam" id="TIGR00252">
    <property type="entry name" value="YraN family protein"/>
    <property type="match status" value="1"/>
</dbReference>
<dbReference type="InterPro" id="IPR011335">
    <property type="entry name" value="Restrct_endonuc-II-like"/>
</dbReference>
<sequence>MMINKIQLGKKGEELARKFLNKKGFNIIDHNFRCRYGEIDLILRKDKAFHFVEVKYRRTLEYGLPQESVNKRKQKKIQGVALLWLKKRHLPLDTEIHFDVLAISQSGDNTDTNILKMHFSLTK</sequence>
<gene>
    <name evidence="3" type="ORF">ENV70_02015</name>
</gene>
<organism evidence="3">
    <name type="scientific">candidate division WOR-3 bacterium</name>
    <dbReference type="NCBI Taxonomy" id="2052148"/>
    <lineage>
        <taxon>Bacteria</taxon>
        <taxon>Bacteria division WOR-3</taxon>
    </lineage>
</organism>